<evidence type="ECO:0000313" key="2">
    <source>
        <dbReference type="Proteomes" id="UP000294239"/>
    </source>
</evidence>
<protein>
    <submittedName>
        <fullName evidence="1">Uncharacterized protein</fullName>
    </submittedName>
</protein>
<comment type="caution">
    <text evidence="1">The sequence shown here is derived from an EMBL/GenBank/DDBJ whole genome shotgun (WGS) entry which is preliminary data.</text>
</comment>
<gene>
    <name evidence="1" type="ORF">EYC79_01375</name>
</gene>
<dbReference type="RefSeq" id="WP_130976971.1">
    <property type="nucleotide sequence ID" value="NZ_SISF01000018.1"/>
</dbReference>
<sequence>MAIFNKLDRLASKQCDRMYSVSAVIDGVVSTPNGRSQPDPDRREIHIRGIFDEAPAYAAVEQGKRDRSGNDLATLIHGADFVFSVDVLRYPAAASVKQNDHVGRCPPL</sequence>
<keyword evidence="2" id="KW-1185">Reference proteome</keyword>
<proteinExistence type="predicted"/>
<dbReference type="EMBL" id="SISF01000018">
    <property type="protein sequence ID" value="TBN19391.1"/>
    <property type="molecule type" value="Genomic_DNA"/>
</dbReference>
<organism evidence="1 2">
    <name type="scientific">Agrobacterium cavarae</name>
    <dbReference type="NCBI Taxonomy" id="2528239"/>
    <lineage>
        <taxon>Bacteria</taxon>
        <taxon>Pseudomonadati</taxon>
        <taxon>Pseudomonadota</taxon>
        <taxon>Alphaproteobacteria</taxon>
        <taxon>Hyphomicrobiales</taxon>
        <taxon>Rhizobiaceae</taxon>
        <taxon>Rhizobium/Agrobacterium group</taxon>
        <taxon>Agrobacterium</taxon>
    </lineage>
</organism>
<reference evidence="1 2" key="1">
    <citation type="submission" date="2019-02" db="EMBL/GenBank/DDBJ databases">
        <title>Current taxonomic status of genus Agrobacterium and description of Agrobacterium cavarae sp. nov. isolated from maize roots.</title>
        <authorList>
            <person name="Flores-Felix J.D."/>
            <person name="Menendez E."/>
            <person name="Ramirez-Bahena M.H."/>
            <person name="Garcia-Fraile P."/>
            <person name="Velazquez E."/>
        </authorList>
    </citation>
    <scope>NUCLEOTIDE SEQUENCE [LARGE SCALE GENOMIC DNA]</scope>
    <source>
        <strain evidence="1 2">RZME10</strain>
    </source>
</reference>
<accession>A0ABY1YDK9</accession>
<name>A0ABY1YDK9_9HYPH</name>
<dbReference type="GeneID" id="301039830"/>
<dbReference type="Proteomes" id="UP000294239">
    <property type="component" value="Unassembled WGS sequence"/>
</dbReference>
<evidence type="ECO:0000313" key="1">
    <source>
        <dbReference type="EMBL" id="TBN19391.1"/>
    </source>
</evidence>